<dbReference type="SUPFAM" id="SSF46626">
    <property type="entry name" value="Cytochrome c"/>
    <property type="match status" value="2"/>
</dbReference>
<keyword evidence="7 8" id="KW-0408">Iron</keyword>
<evidence type="ECO:0000256" key="1">
    <source>
        <dbReference type="ARBA" id="ARBA00004418"/>
    </source>
</evidence>
<dbReference type="PROSITE" id="PS51007">
    <property type="entry name" value="CYTC"/>
    <property type="match status" value="2"/>
</dbReference>
<evidence type="ECO:0000259" key="9">
    <source>
        <dbReference type="PROSITE" id="PS51007"/>
    </source>
</evidence>
<keyword evidence="4" id="KW-0732">Signal</keyword>
<dbReference type="RefSeq" id="WP_166955329.1">
    <property type="nucleotide sequence ID" value="NZ_JAASQI010000010.1"/>
</dbReference>
<evidence type="ECO:0000256" key="6">
    <source>
        <dbReference type="ARBA" id="ARBA00023002"/>
    </source>
</evidence>
<dbReference type="Gene3D" id="1.10.760.10">
    <property type="entry name" value="Cytochrome c-like domain"/>
    <property type="match status" value="2"/>
</dbReference>
<evidence type="ECO:0000313" key="11">
    <source>
        <dbReference type="Proteomes" id="UP001429580"/>
    </source>
</evidence>
<evidence type="ECO:0000256" key="3">
    <source>
        <dbReference type="ARBA" id="ARBA00022723"/>
    </source>
</evidence>
<dbReference type="InterPro" id="IPR004852">
    <property type="entry name" value="Di-haem_cyt_c_peroxidsae"/>
</dbReference>
<keyword evidence="3 8" id="KW-0479">Metal-binding</keyword>
<comment type="caution">
    <text evidence="10">The sequence shown here is derived from an EMBL/GenBank/DDBJ whole genome shotgun (WGS) entry which is preliminary data.</text>
</comment>
<dbReference type="EC" id="1.11.1.5" evidence="10"/>
<evidence type="ECO:0000256" key="4">
    <source>
        <dbReference type="ARBA" id="ARBA00022729"/>
    </source>
</evidence>
<dbReference type="PIRSF" id="PIRSF000294">
    <property type="entry name" value="Cytochrome-c_peroxidase"/>
    <property type="match status" value="1"/>
</dbReference>
<protein>
    <submittedName>
        <fullName evidence="10">Cytochrome c peroxidase</fullName>
        <ecNumber evidence="10">1.11.1.5</ecNumber>
    </submittedName>
</protein>
<feature type="domain" description="Cytochrome c" evidence="9">
    <location>
        <begin position="218"/>
        <end position="357"/>
    </location>
</feature>
<accession>A0ABX0V3I5</accession>
<organism evidence="10 11">
    <name type="scientific">Pseudochelatococcus lubricantis</name>
    <dbReference type="NCBI Taxonomy" id="1538102"/>
    <lineage>
        <taxon>Bacteria</taxon>
        <taxon>Pseudomonadati</taxon>
        <taxon>Pseudomonadota</taxon>
        <taxon>Alphaproteobacteria</taxon>
        <taxon>Hyphomicrobiales</taxon>
        <taxon>Chelatococcaceae</taxon>
        <taxon>Pseudochelatococcus</taxon>
    </lineage>
</organism>
<keyword evidence="6 10" id="KW-0560">Oxidoreductase</keyword>
<dbReference type="InterPro" id="IPR036909">
    <property type="entry name" value="Cyt_c-like_dom_sf"/>
</dbReference>
<dbReference type="Proteomes" id="UP001429580">
    <property type="component" value="Unassembled WGS sequence"/>
</dbReference>
<comment type="subcellular location">
    <subcellularLocation>
        <location evidence="1">Periplasm</location>
    </subcellularLocation>
</comment>
<proteinExistence type="predicted"/>
<evidence type="ECO:0000256" key="8">
    <source>
        <dbReference type="PROSITE-ProRule" id="PRU00433"/>
    </source>
</evidence>
<keyword evidence="2 8" id="KW-0349">Heme</keyword>
<dbReference type="Pfam" id="PF03150">
    <property type="entry name" value="CCP_MauG"/>
    <property type="match status" value="1"/>
</dbReference>
<dbReference type="InterPro" id="IPR026259">
    <property type="entry name" value="MauG/Cytc_peroxidase"/>
</dbReference>
<dbReference type="PANTHER" id="PTHR30600">
    <property type="entry name" value="CYTOCHROME C PEROXIDASE-RELATED"/>
    <property type="match status" value="1"/>
</dbReference>
<keyword evidence="10" id="KW-0575">Peroxidase</keyword>
<reference evidence="10 11" key="1">
    <citation type="submission" date="2020-03" db="EMBL/GenBank/DDBJ databases">
        <title>Genomic Encyclopedia of Type Strains, Phase IV (KMG-IV): sequencing the most valuable type-strain genomes for metagenomic binning, comparative biology and taxonomic classification.</title>
        <authorList>
            <person name="Goeker M."/>
        </authorList>
    </citation>
    <scope>NUCLEOTIDE SEQUENCE [LARGE SCALE GENOMIC DNA]</scope>
    <source>
        <strain evidence="10 11">DSM 103870</strain>
    </source>
</reference>
<keyword evidence="5" id="KW-0574">Periplasm</keyword>
<dbReference type="PANTHER" id="PTHR30600:SF10">
    <property type="entry name" value="BLL6722 PROTEIN"/>
    <property type="match status" value="1"/>
</dbReference>
<dbReference type="GO" id="GO:0004130">
    <property type="term" value="F:cytochrome-c peroxidase activity"/>
    <property type="evidence" value="ECO:0007669"/>
    <property type="project" value="UniProtKB-EC"/>
</dbReference>
<dbReference type="EMBL" id="JAASQI010000010">
    <property type="protein sequence ID" value="NIJ59692.1"/>
    <property type="molecule type" value="Genomic_DNA"/>
</dbReference>
<evidence type="ECO:0000313" key="10">
    <source>
        <dbReference type="EMBL" id="NIJ59692.1"/>
    </source>
</evidence>
<evidence type="ECO:0000256" key="2">
    <source>
        <dbReference type="ARBA" id="ARBA00022617"/>
    </source>
</evidence>
<evidence type="ECO:0000256" key="7">
    <source>
        <dbReference type="ARBA" id="ARBA00023004"/>
    </source>
</evidence>
<sequence length="357" mass="38089">MLRGARYLFVAALLGLVPARGSSDGALRAAYSGPVSEWPAATLDNGVNFVEFAPLPVTTAAEGAARKAMLGARLFADPALSVNGSLSCASCHDPAAGFTIRSAHALGHDGTPGLRNPTALLDTPARSAFGWDGAPVSLHERLLMPLTDRSEMGNAGLGDVLARIKESPGYGASFGEAFGTSGIDAPRLAEALAAYLVAQPRENRFDRFLAGDHNALSDREIEGLHLFRTKAGCANCHFGPRLTDDGFHNLRLSSFREPREDLGRYRVTSRPEDIGRFQTPSLRSVADTAPYMHHGHVRSLEGVVNFYARGGGEVWARNAREAADPMYPHAAALSPHIRPLDLGAEEKAALVAFLKTL</sequence>
<dbReference type="InterPro" id="IPR051395">
    <property type="entry name" value="Cytochrome_c_Peroxidase/MauG"/>
</dbReference>
<dbReference type="InterPro" id="IPR009056">
    <property type="entry name" value="Cyt_c-like_dom"/>
</dbReference>
<keyword evidence="11" id="KW-1185">Reference proteome</keyword>
<name>A0ABX0V3I5_9HYPH</name>
<evidence type="ECO:0000256" key="5">
    <source>
        <dbReference type="ARBA" id="ARBA00022764"/>
    </source>
</evidence>
<gene>
    <name evidence="10" type="ORF">FHS82_003553</name>
</gene>
<feature type="domain" description="Cytochrome c" evidence="9">
    <location>
        <begin position="66"/>
        <end position="200"/>
    </location>
</feature>